<dbReference type="AlphaFoldDB" id="A0A5E4GMI5"/>
<proteinExistence type="predicted"/>
<feature type="compositionally biased region" description="Basic residues" evidence="1">
    <location>
        <begin position="180"/>
        <end position="189"/>
    </location>
</feature>
<evidence type="ECO:0000313" key="3">
    <source>
        <dbReference type="Proteomes" id="UP000327085"/>
    </source>
</evidence>
<sequence>MSEYEDILVAFDGESSDENRAVVGVNAGGTSIHASSSVWATDTGHYVDFLMRDKQDASCHSTASTFGHGDQAVEVSMHFPTEGVLRVVNGNEKWPSISEEDIAIIERLRQSVMLDNRYFKMLLSFGNWFKEGLIGQVKKLRRDKEEIKLFAYLLEGMEMSGELEEGCNLDSRSRLSSSRPKPRPRKKKGLASIDDMTLADWLRPKKAKEAATTREAYLQITGSLVIKDVGIFWVP</sequence>
<dbReference type="InParanoid" id="A0A5E4GMI5"/>
<reference evidence="3" key="1">
    <citation type="journal article" date="2020" name="Plant J.">
        <title>Transposons played a major role in the diversification between the closely related almond and peach genomes: results from the almond genome sequence.</title>
        <authorList>
            <person name="Alioto T."/>
            <person name="Alexiou K.G."/>
            <person name="Bardil A."/>
            <person name="Barteri F."/>
            <person name="Castanera R."/>
            <person name="Cruz F."/>
            <person name="Dhingra A."/>
            <person name="Duval H."/>
            <person name="Fernandez I Marti A."/>
            <person name="Frias L."/>
            <person name="Galan B."/>
            <person name="Garcia J.L."/>
            <person name="Howad W."/>
            <person name="Gomez-Garrido J."/>
            <person name="Gut M."/>
            <person name="Julca I."/>
            <person name="Morata J."/>
            <person name="Puigdomenech P."/>
            <person name="Ribeca P."/>
            <person name="Rubio Cabetas M.J."/>
            <person name="Vlasova A."/>
            <person name="Wirthensohn M."/>
            <person name="Garcia-Mas J."/>
            <person name="Gabaldon T."/>
            <person name="Casacuberta J.M."/>
            <person name="Arus P."/>
        </authorList>
    </citation>
    <scope>NUCLEOTIDE SEQUENCE [LARGE SCALE GENOMIC DNA]</scope>
    <source>
        <strain evidence="3">cv. Texas</strain>
    </source>
</reference>
<dbReference type="Proteomes" id="UP000327085">
    <property type="component" value="Chromosome 1"/>
</dbReference>
<protein>
    <submittedName>
        <fullName evidence="2">PREDICTED: LOC110762176</fullName>
    </submittedName>
</protein>
<evidence type="ECO:0000256" key="1">
    <source>
        <dbReference type="SAM" id="MobiDB-lite"/>
    </source>
</evidence>
<accession>A0A5E4GMI5</accession>
<dbReference type="Gramene" id="VVA40876">
    <property type="protein sequence ID" value="VVA40876"/>
    <property type="gene ID" value="Prudul26B028095"/>
</dbReference>
<dbReference type="EMBL" id="CABIKO010001102">
    <property type="protein sequence ID" value="VVA40876.1"/>
    <property type="molecule type" value="Genomic_DNA"/>
</dbReference>
<evidence type="ECO:0000313" key="2">
    <source>
        <dbReference type="EMBL" id="VVA40876.1"/>
    </source>
</evidence>
<gene>
    <name evidence="2" type="ORF">ALMOND_2B028095</name>
</gene>
<name>A0A5E4GMI5_PRUDU</name>
<feature type="region of interest" description="Disordered" evidence="1">
    <location>
        <begin position="169"/>
        <end position="189"/>
    </location>
</feature>
<organism evidence="2 3">
    <name type="scientific">Prunus dulcis</name>
    <name type="common">Almond</name>
    <name type="synonym">Amygdalus dulcis</name>
    <dbReference type="NCBI Taxonomy" id="3755"/>
    <lineage>
        <taxon>Eukaryota</taxon>
        <taxon>Viridiplantae</taxon>
        <taxon>Streptophyta</taxon>
        <taxon>Embryophyta</taxon>
        <taxon>Tracheophyta</taxon>
        <taxon>Spermatophyta</taxon>
        <taxon>Magnoliopsida</taxon>
        <taxon>eudicotyledons</taxon>
        <taxon>Gunneridae</taxon>
        <taxon>Pentapetalae</taxon>
        <taxon>rosids</taxon>
        <taxon>fabids</taxon>
        <taxon>Rosales</taxon>
        <taxon>Rosaceae</taxon>
        <taxon>Amygdaloideae</taxon>
        <taxon>Amygdaleae</taxon>
        <taxon>Prunus</taxon>
    </lineage>
</organism>